<feature type="region of interest" description="Disordered" evidence="1">
    <location>
        <begin position="85"/>
        <end position="150"/>
    </location>
</feature>
<keyword evidence="2" id="KW-1133">Transmembrane helix</keyword>
<dbReference type="EMBL" id="JAUSUT010000001">
    <property type="protein sequence ID" value="MDQ0379357.1"/>
    <property type="molecule type" value="Genomic_DNA"/>
</dbReference>
<evidence type="ECO:0000256" key="2">
    <source>
        <dbReference type="SAM" id="Phobius"/>
    </source>
</evidence>
<accession>A0ABU0EX34</accession>
<reference evidence="3 4" key="1">
    <citation type="submission" date="2023-07" db="EMBL/GenBank/DDBJ databases">
        <title>Sequencing the genomes of 1000 actinobacteria strains.</title>
        <authorList>
            <person name="Klenk H.-P."/>
        </authorList>
    </citation>
    <scope>NUCLEOTIDE SEQUENCE [LARGE SCALE GENOMIC DNA]</scope>
    <source>
        <strain evidence="3 4">DSM 45805</strain>
    </source>
</reference>
<keyword evidence="2" id="KW-0472">Membrane</keyword>
<evidence type="ECO:0000313" key="4">
    <source>
        <dbReference type="Proteomes" id="UP001229651"/>
    </source>
</evidence>
<proteinExistence type="predicted"/>
<keyword evidence="2" id="KW-0812">Transmembrane</keyword>
<dbReference type="Proteomes" id="UP001229651">
    <property type="component" value="Unassembled WGS sequence"/>
</dbReference>
<comment type="caution">
    <text evidence="3">The sequence shown here is derived from an EMBL/GenBank/DDBJ whole genome shotgun (WGS) entry which is preliminary data.</text>
</comment>
<protein>
    <submittedName>
        <fullName evidence="3">Uncharacterized protein</fullName>
    </submittedName>
</protein>
<organism evidence="3 4">
    <name type="scientific">Amycolatopsis thermophila</name>
    <dbReference type="NCBI Taxonomy" id="206084"/>
    <lineage>
        <taxon>Bacteria</taxon>
        <taxon>Bacillati</taxon>
        <taxon>Actinomycetota</taxon>
        <taxon>Actinomycetes</taxon>
        <taxon>Pseudonocardiales</taxon>
        <taxon>Pseudonocardiaceae</taxon>
        <taxon>Amycolatopsis</taxon>
    </lineage>
</organism>
<feature type="compositionally biased region" description="Polar residues" evidence="1">
    <location>
        <begin position="118"/>
        <end position="145"/>
    </location>
</feature>
<name>A0ABU0EX34_9PSEU</name>
<keyword evidence="4" id="KW-1185">Reference proteome</keyword>
<evidence type="ECO:0000313" key="3">
    <source>
        <dbReference type="EMBL" id="MDQ0379357.1"/>
    </source>
</evidence>
<dbReference type="RefSeq" id="WP_306992647.1">
    <property type="nucleotide sequence ID" value="NZ_JAUSUT010000001.1"/>
</dbReference>
<sequence length="274" mass="27870">MNLEDELDRLFQDERVDVPVRPGAELLIVAGARRRRQRRQAATVVGGAMAVAVVAVAGIALGGVGGGTDDTLPATNLPLTTLPSSAVSVSGPPPVPTADSSSVPPPSSAVSAPATVPGSNVATRSAPRTTGAATSSQQRPASTDKTLGPTGWGRLVLGMSESAAVATDEFDMSEGVSGSPCHRYWLRGTNDAPVDISPTYGVARIPAKTGVTTPEGLGAGSTDAEVMAAYPNATTADYTITAPVPGNPKAVYVFHTSPAQKVFSLDLELATHNC</sequence>
<feature type="compositionally biased region" description="Low complexity" evidence="1">
    <location>
        <begin position="97"/>
        <end position="117"/>
    </location>
</feature>
<feature type="transmembrane region" description="Helical" evidence="2">
    <location>
        <begin position="41"/>
        <end position="64"/>
    </location>
</feature>
<gene>
    <name evidence="3" type="ORF">FB470_003351</name>
</gene>
<evidence type="ECO:0000256" key="1">
    <source>
        <dbReference type="SAM" id="MobiDB-lite"/>
    </source>
</evidence>